<dbReference type="AlphaFoldDB" id="A0A2P2QX25"/>
<proteinExistence type="predicted"/>
<reference evidence="1" key="1">
    <citation type="submission" date="2018-02" db="EMBL/GenBank/DDBJ databases">
        <title>Rhizophora mucronata_Transcriptome.</title>
        <authorList>
            <person name="Meera S.P."/>
            <person name="Sreeshan A."/>
            <person name="Augustine A."/>
        </authorList>
    </citation>
    <scope>NUCLEOTIDE SEQUENCE</scope>
    <source>
        <tissue evidence="1">Leaf</tissue>
    </source>
</reference>
<organism evidence="1">
    <name type="scientific">Rhizophora mucronata</name>
    <name type="common">Asiatic mangrove</name>
    <dbReference type="NCBI Taxonomy" id="61149"/>
    <lineage>
        <taxon>Eukaryota</taxon>
        <taxon>Viridiplantae</taxon>
        <taxon>Streptophyta</taxon>
        <taxon>Embryophyta</taxon>
        <taxon>Tracheophyta</taxon>
        <taxon>Spermatophyta</taxon>
        <taxon>Magnoliopsida</taxon>
        <taxon>eudicotyledons</taxon>
        <taxon>Gunneridae</taxon>
        <taxon>Pentapetalae</taxon>
        <taxon>rosids</taxon>
        <taxon>fabids</taxon>
        <taxon>Malpighiales</taxon>
        <taxon>Rhizophoraceae</taxon>
        <taxon>Rhizophora</taxon>
    </lineage>
</organism>
<accession>A0A2P2QX25</accession>
<sequence length="40" mass="4683">MTLRHPKKTRRVHHKTGLNSCMIQDRADFLKLGNAHITKQ</sequence>
<dbReference type="EMBL" id="GGEC01091021">
    <property type="protein sequence ID" value="MBX71505.1"/>
    <property type="molecule type" value="Transcribed_RNA"/>
</dbReference>
<evidence type="ECO:0000313" key="1">
    <source>
        <dbReference type="EMBL" id="MBX71505.1"/>
    </source>
</evidence>
<name>A0A2P2QX25_RHIMU</name>
<protein>
    <submittedName>
        <fullName evidence="1">Uncharacterized protein</fullName>
    </submittedName>
</protein>